<reference evidence="1 2" key="1">
    <citation type="submission" date="2020-05" db="EMBL/GenBank/DDBJ databases">
        <title>Genomic Encyclopedia of Type Strains, Phase IV (KMG-V): Genome sequencing to study the core and pangenomes of soil and plant-associated prokaryotes.</title>
        <authorList>
            <person name="Whitman W."/>
        </authorList>
    </citation>
    <scope>NUCLEOTIDE SEQUENCE [LARGE SCALE GENOMIC DNA]</scope>
    <source>
        <strain evidence="1 2">9A</strain>
    </source>
</reference>
<dbReference type="RefSeq" id="WP_173810658.1">
    <property type="nucleotide sequence ID" value="NZ_JABSNP010000012.1"/>
</dbReference>
<accession>A0ABX2FS46</accession>
<dbReference type="EMBL" id="JABSNP010000012">
    <property type="protein sequence ID" value="NRT19949.1"/>
    <property type="molecule type" value="Genomic_DNA"/>
</dbReference>
<sequence>MKLNTLAAFYDALAPGPESAVGVLPPPDMGQGVGHFNVFSLAEPRGAPPMTFSRREYYKITLCRGRSQVECADQAPHVGANTLFLVTPRVPYRWLPLTEDFTGYSCLFDSFLPPGSG</sequence>
<gene>
    <name evidence="1" type="ORF">HNP98_002785</name>
</gene>
<comment type="caution">
    <text evidence="1">The sequence shown here is derived from an EMBL/GenBank/DDBJ whole genome shotgun (WGS) entry which is preliminary data.</text>
</comment>
<proteinExistence type="predicted"/>
<dbReference type="Proteomes" id="UP000779507">
    <property type="component" value="Unassembled WGS sequence"/>
</dbReference>
<keyword evidence="2" id="KW-1185">Reference proteome</keyword>
<name>A0ABX2FS46_9BACT</name>
<evidence type="ECO:0008006" key="3">
    <source>
        <dbReference type="Google" id="ProtNLM"/>
    </source>
</evidence>
<organism evidence="1 2">
    <name type="scientific">Hymenobacter caeli</name>
    <dbReference type="NCBI Taxonomy" id="2735894"/>
    <lineage>
        <taxon>Bacteria</taxon>
        <taxon>Pseudomonadati</taxon>
        <taxon>Bacteroidota</taxon>
        <taxon>Cytophagia</taxon>
        <taxon>Cytophagales</taxon>
        <taxon>Hymenobacteraceae</taxon>
        <taxon>Hymenobacter</taxon>
    </lineage>
</organism>
<evidence type="ECO:0000313" key="1">
    <source>
        <dbReference type="EMBL" id="NRT19949.1"/>
    </source>
</evidence>
<protein>
    <recommendedName>
        <fullName evidence="3">AraC family transcriptional regulator</fullName>
    </recommendedName>
</protein>
<evidence type="ECO:0000313" key="2">
    <source>
        <dbReference type="Proteomes" id="UP000779507"/>
    </source>
</evidence>